<dbReference type="SUPFAM" id="SSF82714">
    <property type="entry name" value="Multidrug efflux transporter AcrB TolC docking domain, DN and DC subdomains"/>
    <property type="match status" value="2"/>
</dbReference>
<dbReference type="Gene3D" id="3.30.2090.10">
    <property type="entry name" value="Multidrug efflux transporter AcrB TolC docking domain, DN and DC subdomains"/>
    <property type="match status" value="2"/>
</dbReference>
<dbReference type="Gene3D" id="3.30.70.1430">
    <property type="entry name" value="Multidrug efflux transporter AcrB pore domain"/>
    <property type="match status" value="2"/>
</dbReference>
<reference evidence="3" key="1">
    <citation type="journal article" date="2019" name="Int. J. Syst. Evol. Microbiol.">
        <title>The Global Catalogue of Microorganisms (GCM) 10K type strain sequencing project: providing services to taxonomists for standard genome sequencing and annotation.</title>
        <authorList>
            <consortium name="The Broad Institute Genomics Platform"/>
            <consortium name="The Broad Institute Genome Sequencing Center for Infectious Disease"/>
            <person name="Wu L."/>
            <person name="Ma J."/>
        </authorList>
    </citation>
    <scope>NUCLEOTIDE SEQUENCE [LARGE SCALE GENOMIC DNA]</scope>
    <source>
        <strain evidence="3">CECT 8570</strain>
    </source>
</reference>
<organism evidence="2 3">
    <name type="scientific">Simiduia curdlanivorans</name>
    <dbReference type="NCBI Taxonomy" id="1492769"/>
    <lineage>
        <taxon>Bacteria</taxon>
        <taxon>Pseudomonadati</taxon>
        <taxon>Pseudomonadota</taxon>
        <taxon>Gammaproteobacteria</taxon>
        <taxon>Cellvibrionales</taxon>
        <taxon>Cellvibrionaceae</taxon>
        <taxon>Simiduia</taxon>
    </lineage>
</organism>
<feature type="transmembrane region" description="Helical" evidence="1">
    <location>
        <begin position="527"/>
        <end position="545"/>
    </location>
</feature>
<dbReference type="RefSeq" id="WP_290259980.1">
    <property type="nucleotide sequence ID" value="NZ_JAUFQG010000004.1"/>
</dbReference>
<dbReference type="InterPro" id="IPR027463">
    <property type="entry name" value="AcrB_DN_DC_subdom"/>
</dbReference>
<dbReference type="PANTHER" id="PTHR32063:SF0">
    <property type="entry name" value="SWARMING MOTILITY PROTEIN SWRC"/>
    <property type="match status" value="1"/>
</dbReference>
<dbReference type="Gene3D" id="3.30.70.1440">
    <property type="entry name" value="Multidrug efflux transporter AcrB pore domain"/>
    <property type="match status" value="1"/>
</dbReference>
<feature type="transmembrane region" description="Helical" evidence="1">
    <location>
        <begin position="853"/>
        <end position="872"/>
    </location>
</feature>
<feature type="transmembrane region" description="Helical" evidence="1">
    <location>
        <begin position="437"/>
        <end position="457"/>
    </location>
</feature>
<feature type="transmembrane region" description="Helical" evidence="1">
    <location>
        <begin position="12"/>
        <end position="30"/>
    </location>
</feature>
<keyword evidence="1" id="KW-0472">Membrane</keyword>
<dbReference type="Pfam" id="PF00873">
    <property type="entry name" value="ACR_tran"/>
    <property type="match status" value="2"/>
</dbReference>
<dbReference type="EMBL" id="JBHSCX010000003">
    <property type="protein sequence ID" value="MFC4361282.1"/>
    <property type="molecule type" value="Genomic_DNA"/>
</dbReference>
<sequence>MNLTLATLRNPPAAIVAIVFAIAFGLFSLSKLPIQLFPDIENPVISIQTGWRAASPKEMESEIVEPIEEVLQGLPGVKEMAASANSGWAWINLTFSMETDMQKTLIDVISRMNRLKPLPRDAMQPIISLGGGDGGAPALTWYFLQVLPGNPNSVDDYIPFVEEVISPAIESIPGVASARVGGAGAGNMEELQIRFDPYRAAQLGVQLPVVAGLLGQSNDVSGGFVDVGRRQYTLRMAGRFKPEELGEMVLEWRDGKPILLGDIAEIKVAKPDRNSLATQNGNPAIGIQINRESGANVLATLNAVKAKMVELRDGPIKDRNLTIVQSFDASVFIYRAINLVTSNIFLGMLLAVGVLWWFLRRLRATVIVALTIPISLLSTFIVLQMTGRTLNVISLAGLAFAVGMVLDAAIVVLENVVRLREQKVNANDSASKGTGEVWGALLASTATTVAIFLPVVFLKDVEGQLFSDLALTITIAVSISLLVAVTIVPLLASRWLSSEGLADHHQNLWQRITALVMRLTHTKKQRLSIIAGLIAVPLLSAWILMPELDYLPPVKRDAVDTWFRFPPATNIDTIESEIISVINQRMKPYMSGEKEPALKNYYVLVWPGGGTMGARALDQAKVNDLLKIVREEITVDLPDTMAFSAQGNLFGQFGGDRAIPMHLQASDPKALAAVAEQAVEWVREAIPEAQSRVDPGTADSEPELRLIPDDRALQELGWNRRDMGSIVRMLGKGLWVGEYFDSVKRMDVIMRAQLWDNPEALISLPLATPSGAVVPLNQLVSLERTVGPNQIRRIDRRRTLSLIVVPPEDMSLEKALAALQTQVEPKIKAAMPADGNIQYGGSADSLKRALGTMGENFAVALLILFLLMSVLFRSPKDSALVLLAMPLAMVGGVVALRLLNLVSFQPLDLLTMIGFVIMLGLVVNNAILLVHQTRSAEREGMNRHLAVEQALMLRLRPIFMSTLTSIFGMLPLLLMPGDGSVIYRGLAAVIVGGMCISTVFTLVLLPCFLRMGAKGQLSLQDIPAHSALRTLKSAA</sequence>
<feature type="transmembrane region" description="Helical" evidence="1">
    <location>
        <begin position="879"/>
        <end position="899"/>
    </location>
</feature>
<comment type="caution">
    <text evidence="2">The sequence shown here is derived from an EMBL/GenBank/DDBJ whole genome shotgun (WGS) entry which is preliminary data.</text>
</comment>
<dbReference type="PANTHER" id="PTHR32063">
    <property type="match status" value="1"/>
</dbReference>
<keyword evidence="3" id="KW-1185">Reference proteome</keyword>
<keyword evidence="1" id="KW-1133">Transmembrane helix</keyword>
<feature type="transmembrane region" description="Helical" evidence="1">
    <location>
        <begin position="469"/>
        <end position="492"/>
    </location>
</feature>
<dbReference type="Gene3D" id="1.20.1640.10">
    <property type="entry name" value="Multidrug efflux transporter AcrB transmembrane domain"/>
    <property type="match status" value="2"/>
</dbReference>
<dbReference type="Gene3D" id="3.30.70.1320">
    <property type="entry name" value="Multidrug efflux transporter AcrB pore domain like"/>
    <property type="match status" value="1"/>
</dbReference>
<dbReference type="SUPFAM" id="SSF82866">
    <property type="entry name" value="Multidrug efflux transporter AcrB transmembrane domain"/>
    <property type="match status" value="2"/>
</dbReference>
<gene>
    <name evidence="2" type="ORF">ACFOX3_03150</name>
</gene>
<keyword evidence="1" id="KW-0812">Transmembrane</keyword>
<dbReference type="Proteomes" id="UP001595840">
    <property type="component" value="Unassembled WGS sequence"/>
</dbReference>
<proteinExistence type="predicted"/>
<dbReference type="PRINTS" id="PR00702">
    <property type="entry name" value="ACRIFLAVINRP"/>
</dbReference>
<evidence type="ECO:0000256" key="1">
    <source>
        <dbReference type="SAM" id="Phobius"/>
    </source>
</evidence>
<feature type="transmembrane region" description="Helical" evidence="1">
    <location>
        <begin position="366"/>
        <end position="386"/>
    </location>
</feature>
<feature type="transmembrane region" description="Helical" evidence="1">
    <location>
        <begin position="951"/>
        <end position="974"/>
    </location>
</feature>
<evidence type="ECO:0000313" key="2">
    <source>
        <dbReference type="EMBL" id="MFC4361282.1"/>
    </source>
</evidence>
<dbReference type="SUPFAM" id="SSF82693">
    <property type="entry name" value="Multidrug efflux transporter AcrB pore domain, PN1, PN2, PC1 and PC2 subdomains"/>
    <property type="match status" value="2"/>
</dbReference>
<evidence type="ECO:0000313" key="3">
    <source>
        <dbReference type="Proteomes" id="UP001595840"/>
    </source>
</evidence>
<accession>A0ABV8V0S0</accession>
<feature type="transmembrane region" description="Helical" evidence="1">
    <location>
        <begin position="392"/>
        <end position="417"/>
    </location>
</feature>
<feature type="transmembrane region" description="Helical" evidence="1">
    <location>
        <begin position="986"/>
        <end position="1009"/>
    </location>
</feature>
<name>A0ABV8V0S0_9GAMM</name>
<protein>
    <submittedName>
        <fullName evidence="2">Efflux RND transporter permease subunit</fullName>
    </submittedName>
</protein>
<feature type="transmembrane region" description="Helical" evidence="1">
    <location>
        <begin position="332"/>
        <end position="359"/>
    </location>
</feature>
<dbReference type="InterPro" id="IPR001036">
    <property type="entry name" value="Acrflvin-R"/>
</dbReference>
<feature type="transmembrane region" description="Helical" evidence="1">
    <location>
        <begin position="911"/>
        <end position="930"/>
    </location>
</feature>